<evidence type="ECO:0000313" key="2">
    <source>
        <dbReference type="EMBL" id="GGK52928.1"/>
    </source>
</evidence>
<gene>
    <name evidence="2" type="ORF">GCM10011591_25820</name>
</gene>
<protein>
    <submittedName>
        <fullName evidence="2">Uncharacterized protein</fullName>
    </submittedName>
</protein>
<dbReference type="Proteomes" id="UP000612956">
    <property type="component" value="Unassembled WGS sequence"/>
</dbReference>
<dbReference type="EMBL" id="BMMW01000002">
    <property type="protein sequence ID" value="GGK52928.1"/>
    <property type="molecule type" value="Genomic_DNA"/>
</dbReference>
<proteinExistence type="predicted"/>
<name>A0A917QJ00_9NOCA</name>
<reference evidence="2" key="2">
    <citation type="submission" date="2020-09" db="EMBL/GenBank/DDBJ databases">
        <authorList>
            <person name="Sun Q."/>
            <person name="Zhou Y."/>
        </authorList>
    </citation>
    <scope>NUCLEOTIDE SEQUENCE</scope>
    <source>
        <strain evidence="2">CGMCC 4.7278</strain>
    </source>
</reference>
<accession>A0A917QJ00</accession>
<sequence>MWEEVAVRLVLDLAQRCLTVPQVRGAREEAEWVFGEVVLGICDGEPGCLREGQYEGEDYRTDEPAPTERRSING</sequence>
<dbReference type="AlphaFoldDB" id="A0A917QJ00"/>
<evidence type="ECO:0000256" key="1">
    <source>
        <dbReference type="SAM" id="MobiDB-lite"/>
    </source>
</evidence>
<comment type="caution">
    <text evidence="2">The sequence shown here is derived from an EMBL/GenBank/DDBJ whole genome shotgun (WGS) entry which is preliminary data.</text>
</comment>
<keyword evidence="3" id="KW-1185">Reference proteome</keyword>
<feature type="region of interest" description="Disordered" evidence="1">
    <location>
        <begin position="54"/>
        <end position="74"/>
    </location>
</feature>
<feature type="compositionally biased region" description="Basic and acidic residues" evidence="1">
    <location>
        <begin position="57"/>
        <end position="74"/>
    </location>
</feature>
<reference evidence="2" key="1">
    <citation type="journal article" date="2014" name="Int. J. Syst. Evol. Microbiol.">
        <title>Complete genome sequence of Corynebacterium casei LMG S-19264T (=DSM 44701T), isolated from a smear-ripened cheese.</title>
        <authorList>
            <consortium name="US DOE Joint Genome Institute (JGI-PGF)"/>
            <person name="Walter F."/>
            <person name="Albersmeier A."/>
            <person name="Kalinowski J."/>
            <person name="Ruckert C."/>
        </authorList>
    </citation>
    <scope>NUCLEOTIDE SEQUENCE</scope>
    <source>
        <strain evidence="2">CGMCC 4.7278</strain>
    </source>
</reference>
<organism evidence="2 3">
    <name type="scientific">Nocardia camponoti</name>
    <dbReference type="NCBI Taxonomy" id="1616106"/>
    <lineage>
        <taxon>Bacteria</taxon>
        <taxon>Bacillati</taxon>
        <taxon>Actinomycetota</taxon>
        <taxon>Actinomycetes</taxon>
        <taxon>Mycobacteriales</taxon>
        <taxon>Nocardiaceae</taxon>
        <taxon>Nocardia</taxon>
    </lineage>
</organism>
<evidence type="ECO:0000313" key="3">
    <source>
        <dbReference type="Proteomes" id="UP000612956"/>
    </source>
</evidence>